<dbReference type="EMBL" id="LR796295">
    <property type="protein sequence ID" value="CAB4134994.1"/>
    <property type="molecule type" value="Genomic_DNA"/>
</dbReference>
<accession>A0A6J5LKF8</accession>
<organism evidence="1">
    <name type="scientific">uncultured Caudovirales phage</name>
    <dbReference type="NCBI Taxonomy" id="2100421"/>
    <lineage>
        <taxon>Viruses</taxon>
        <taxon>Duplodnaviria</taxon>
        <taxon>Heunggongvirae</taxon>
        <taxon>Uroviricota</taxon>
        <taxon>Caudoviricetes</taxon>
        <taxon>Peduoviridae</taxon>
        <taxon>Maltschvirus</taxon>
        <taxon>Maltschvirus maltsch</taxon>
    </lineage>
</organism>
<name>A0A6J5LKF8_9CAUD</name>
<gene>
    <name evidence="1" type="ORF">UFOVP281_34</name>
</gene>
<sequence>MPAFAYIGAAVAASATGISIAATLGISAAVLGGIVAVGAAYITSRVINGNANKRNNSAANEGGRIQVPPATNNKIPVVYGSAYVNGIITDARLISLEQKKNDKMFYCIVLSEYTNNLTTPTYGLEAAYWNDLRLTPLNATNNAHIVKDGRKVVEGAIVTAGSFVPASGSTEAKTYVITKLGTTTQAQWNTIAGTVGEIYAIGSIFTCANAGTGTGQAQEEDFIDKNFIVGTNQYVELRVYAGGSSAADQIYPPQSTGNTANAYNFWGSGGTLYPDGDGSWTTGNEMNGLVFAIVSVRYDNTKGFTGLPNMTFKLANNVSNPADVWKDYMTSERYGAGIPAAELDDTARTAWYNFCEEDITYTNVAGETNQATTRYSINGVIDTSNPVKTNIDTIMQNGGAWLSYNVATGLWSPVIKKAVSAGQAGETATYFTASRTGSTLTVTAFPSGRIEAGQRLYNSSDTLIGTITAQTTPTAGETAGQIGTYTTSTSGSIGSTTFYTLPASTLEFSDDNIISGITISSTRLDDLYNSVEVEFYNKYNKDQKAYYRTSLDSADRNPNEPDNQLRMSLDLCNNSMQSDLIGQLELRQSRDDLTIEFTTNQYGIQTQSGDIIAVTSELYNWNPKYFRVMRVKEIETDEGGLIASIQALEYNPDVYTIEPITEFSTSANIGIGVFGASPNLPLPPSVIIAAVDADAPIPNFELQVTVPSTGGPFDEIELYYTEGWDEHGINGKIVPGQVTVTNATGNGTTATLTFATQTFTPYDIGQVVTIAGMSPSGYNGVKTITGATASTISYASTATGFTTGGTITNAAGAGLGLLTVTATTYGNINPGDRIDLPSDIYIVSQITNTVGPKTFSSGGVPASDPSTSRLITLTDVTGLIVGNTLTGTGIENGSFILEINPTGSPANTVRIEDAVTAQAAGTYTVTGGLGTYVVDTSVMASNIGGASVNLFDFPEIDNYKPLKSLVPEGNTGSFTNGEVVRETVTNVPANSATYRRWFVIARMGIKKRFGEFSVAGDVDFEQGRFPYTPNPAGGGGGGLPGVFSSVDINNTTPFLTFSTQADGANPMYGIRGKSTVDDPWFVGGGSTGDDQGYLELATGDNAGLSNSGGQIYVRQYNGASPGTGAPWYGGNGTVVNELTLLDNVGNTYIPNNLTVDAGTLFVDSLNQRIGINNTSPSYELHIDNGSDSVTQFAMTNNERTFILTNAAGTNPGDDLLSFNLGSANRLQFDTINQWFNSGYLGVANSTPTEALDVTGNGKFSGDIAVNGGDITTTQTTFNLINATATTLNIGGASTATNIGAATGTTTIGNDLNVKGTNLVLNSDATSGSADVTILIERGSSGDTYIKYNETTDRFEFNSPITTLNQLGARFSEDLFGTGLHGMSVAGTTGNVNVGGNFTFQRNGGTYPSNNASITVDRAASATDSYITWNESAIKWSISNDVEIENDLTVGDDINLVGDIVQQTSVSTKTITTTAFYSQYSNSLFSPGVFQTIDSWDRTVYRSAKYILNIENTTDATRFQVLECLILGTSTPYITVYGDIFNDGSTIVLATELDTVNTDLVNLRAYALFPPAISGGITRITGQRTLFAKST</sequence>
<reference evidence="1" key="1">
    <citation type="submission" date="2020-04" db="EMBL/GenBank/DDBJ databases">
        <authorList>
            <person name="Chiriac C."/>
            <person name="Salcher M."/>
            <person name="Ghai R."/>
            <person name="Kavagutti S V."/>
        </authorList>
    </citation>
    <scope>NUCLEOTIDE SEQUENCE</scope>
</reference>
<protein>
    <submittedName>
        <fullName evidence="1">Tip attachment protein J</fullName>
    </submittedName>
</protein>
<evidence type="ECO:0000313" key="1">
    <source>
        <dbReference type="EMBL" id="CAB4134994.1"/>
    </source>
</evidence>
<proteinExistence type="predicted"/>